<feature type="binding site" evidence="14">
    <location>
        <position position="177"/>
    </location>
    <ligand>
        <name>ATP</name>
        <dbReference type="ChEBI" id="CHEBI:30616"/>
        <label>1</label>
    </ligand>
</feature>
<dbReference type="Pfam" id="PF02142">
    <property type="entry name" value="MGS"/>
    <property type="match status" value="1"/>
</dbReference>
<gene>
    <name evidence="14 17" type="primary">carB</name>
    <name evidence="17" type="ORF">VPK24_15320</name>
</gene>
<dbReference type="InterPro" id="IPR011761">
    <property type="entry name" value="ATP-grasp"/>
</dbReference>
<evidence type="ECO:0000256" key="3">
    <source>
        <dbReference type="ARBA" id="ARBA00022571"/>
    </source>
</evidence>
<evidence type="ECO:0000259" key="16">
    <source>
        <dbReference type="PROSITE" id="PS51855"/>
    </source>
</evidence>
<evidence type="ECO:0000256" key="2">
    <source>
        <dbReference type="ARBA" id="ARBA00009799"/>
    </source>
</evidence>
<evidence type="ECO:0000256" key="6">
    <source>
        <dbReference type="ARBA" id="ARBA00022723"/>
    </source>
</evidence>
<keyword evidence="12" id="KW-0464">Manganese</keyword>
<feature type="binding site" evidence="14">
    <location>
        <position position="286"/>
    </location>
    <ligand>
        <name>ATP</name>
        <dbReference type="ChEBI" id="CHEBI:30616"/>
        <label>1</label>
    </ligand>
</feature>
<dbReference type="InterPro" id="IPR005480">
    <property type="entry name" value="CPSase_lsu_oligo"/>
</dbReference>
<keyword evidence="7 14" id="KW-0677">Repeat</keyword>
<comment type="pathway">
    <text evidence="1 14">Amino-acid biosynthesis; L-arginine biosynthesis; carbamoyl phosphate from bicarbonate: step 1/1.</text>
</comment>
<dbReference type="InterPro" id="IPR005479">
    <property type="entry name" value="CPAse_ATP-bd"/>
</dbReference>
<dbReference type="PANTHER" id="PTHR11405">
    <property type="entry name" value="CARBAMOYLTRANSFERASE FAMILY MEMBER"/>
    <property type="match status" value="1"/>
</dbReference>
<keyword evidence="9 14" id="KW-0067">ATP-binding</keyword>
<keyword evidence="10" id="KW-0460">Magnesium</keyword>
<feature type="binding site" evidence="14">
    <location>
        <position position="300"/>
    </location>
    <ligand>
        <name>ATP</name>
        <dbReference type="ChEBI" id="CHEBI:30616"/>
        <label>1</label>
    </ligand>
</feature>
<comment type="pathway">
    <text evidence="14">Pyrimidine metabolism; UMP biosynthesis via de novo pathway; (S)-dihydroorotate from bicarbonate: step 1/3.</text>
</comment>
<feature type="binding site" evidence="14">
    <location>
        <position position="735"/>
    </location>
    <ligand>
        <name>ATP</name>
        <dbReference type="ChEBI" id="CHEBI:30616"/>
        <label>2</label>
    </ligand>
</feature>
<feature type="binding site" evidence="14">
    <location>
        <position position="244"/>
    </location>
    <ligand>
        <name>ATP</name>
        <dbReference type="ChEBI" id="CHEBI:30616"/>
        <label>1</label>
    </ligand>
</feature>
<evidence type="ECO:0000256" key="14">
    <source>
        <dbReference type="HAMAP-Rule" id="MF_01210"/>
    </source>
</evidence>
<dbReference type="HAMAP" id="MF_01210_A">
    <property type="entry name" value="CPSase_L_chain_A"/>
    <property type="match status" value="1"/>
</dbReference>
<dbReference type="PANTHER" id="PTHR11405:SF53">
    <property type="entry name" value="CARBAMOYL-PHOSPHATE SYNTHASE [AMMONIA], MITOCHONDRIAL"/>
    <property type="match status" value="1"/>
</dbReference>
<dbReference type="SUPFAM" id="SSF52440">
    <property type="entry name" value="PreATP-grasp domain"/>
    <property type="match status" value="2"/>
</dbReference>
<comment type="caution">
    <text evidence="14">Lacks conserved residue(s) required for the propagation of feature annotation.</text>
</comment>
<evidence type="ECO:0000256" key="4">
    <source>
        <dbReference type="ARBA" id="ARBA00022598"/>
    </source>
</evidence>
<feature type="binding site" evidence="14">
    <location>
        <position position="867"/>
    </location>
    <ligand>
        <name>Mn(2+)</name>
        <dbReference type="ChEBI" id="CHEBI:29035"/>
        <label>3</label>
    </ligand>
</feature>
<dbReference type="PROSITE" id="PS00867">
    <property type="entry name" value="CPSASE_2"/>
    <property type="match status" value="2"/>
</dbReference>
<feature type="binding site" evidence="14">
    <location>
        <position position="850"/>
    </location>
    <ligand>
        <name>Mg(2+)</name>
        <dbReference type="ChEBI" id="CHEBI:18420"/>
        <label>3</label>
    </ligand>
</feature>
<dbReference type="Gene3D" id="3.40.50.20">
    <property type="match status" value="2"/>
</dbReference>
<feature type="binding site" evidence="14">
    <location>
        <position position="810"/>
    </location>
    <ligand>
        <name>ATP</name>
        <dbReference type="ChEBI" id="CHEBI:30616"/>
        <label>2</label>
    </ligand>
</feature>
<keyword evidence="8 14" id="KW-0547">Nucleotide-binding</keyword>
<evidence type="ECO:0000256" key="10">
    <source>
        <dbReference type="ARBA" id="ARBA00022842"/>
    </source>
</evidence>
<feature type="region of interest" description="Allosteric domain" evidence="14">
    <location>
        <begin position="963"/>
        <end position="1099"/>
    </location>
</feature>
<dbReference type="EC" id="6.3.4.16" evidence="14"/>
<dbReference type="CDD" id="cd01424">
    <property type="entry name" value="MGS_CPS_II"/>
    <property type="match status" value="1"/>
</dbReference>
<dbReference type="NCBIfam" id="NF003671">
    <property type="entry name" value="PRK05294.1"/>
    <property type="match status" value="1"/>
</dbReference>
<comment type="catalytic activity">
    <reaction evidence="13 14">
        <text>hydrogencarbonate + NH4(+) + 2 ATP = carbamoyl phosphate + 2 ADP + phosphate + 2 H(+)</text>
        <dbReference type="Rhea" id="RHEA:18029"/>
        <dbReference type="ChEBI" id="CHEBI:15378"/>
        <dbReference type="ChEBI" id="CHEBI:17544"/>
        <dbReference type="ChEBI" id="CHEBI:28938"/>
        <dbReference type="ChEBI" id="CHEBI:30616"/>
        <dbReference type="ChEBI" id="CHEBI:43474"/>
        <dbReference type="ChEBI" id="CHEBI:58228"/>
        <dbReference type="ChEBI" id="CHEBI:456216"/>
        <dbReference type="EC" id="6.3.4.16"/>
    </reaction>
</comment>
<evidence type="ECO:0000256" key="8">
    <source>
        <dbReference type="ARBA" id="ARBA00022741"/>
    </source>
</evidence>
<dbReference type="InterPro" id="IPR011607">
    <property type="entry name" value="MGS-like_dom"/>
</dbReference>
<feature type="binding site" evidence="14">
    <location>
        <position position="867"/>
    </location>
    <ligand>
        <name>Mg(2+)</name>
        <dbReference type="ChEBI" id="CHEBI:18420"/>
        <label>3</label>
    </ligand>
</feature>
<comment type="caution">
    <text evidence="17">The sequence shown here is derived from an EMBL/GenBank/DDBJ whole genome shotgun (WGS) entry which is preliminary data.</text>
</comment>
<dbReference type="SUPFAM" id="SSF52335">
    <property type="entry name" value="Methylglyoxal synthase-like"/>
    <property type="match status" value="1"/>
</dbReference>
<dbReference type="InterPro" id="IPR058047">
    <property type="entry name" value="CPSase_preATP-grasp"/>
</dbReference>
<dbReference type="InterPro" id="IPR006275">
    <property type="entry name" value="CPSase_lsu"/>
</dbReference>
<comment type="catalytic activity">
    <reaction evidence="14">
        <text>hydrogencarbonate + L-glutamine + 2 ATP + H2O = carbamoyl phosphate + L-glutamate + 2 ADP + phosphate + 2 H(+)</text>
        <dbReference type="Rhea" id="RHEA:18633"/>
        <dbReference type="ChEBI" id="CHEBI:15377"/>
        <dbReference type="ChEBI" id="CHEBI:15378"/>
        <dbReference type="ChEBI" id="CHEBI:17544"/>
        <dbReference type="ChEBI" id="CHEBI:29985"/>
        <dbReference type="ChEBI" id="CHEBI:30616"/>
        <dbReference type="ChEBI" id="CHEBI:43474"/>
        <dbReference type="ChEBI" id="CHEBI:58228"/>
        <dbReference type="ChEBI" id="CHEBI:58359"/>
        <dbReference type="ChEBI" id="CHEBI:456216"/>
        <dbReference type="EC" id="6.3.5.5"/>
    </reaction>
</comment>
<dbReference type="InterPro" id="IPR016185">
    <property type="entry name" value="PreATP-grasp_dom_sf"/>
</dbReference>
<feature type="binding site" evidence="14">
    <location>
        <position position="867"/>
    </location>
    <ligand>
        <name>Mg(2+)</name>
        <dbReference type="ChEBI" id="CHEBI:18420"/>
        <label>4</label>
    </ligand>
</feature>
<dbReference type="NCBIfam" id="NF009455">
    <property type="entry name" value="PRK12815.1"/>
    <property type="match status" value="1"/>
</dbReference>
<feature type="binding site" evidence="14">
    <location>
        <position position="850"/>
    </location>
    <ligand>
        <name>ATP</name>
        <dbReference type="ChEBI" id="CHEBI:30616"/>
        <label>2</label>
    </ligand>
</feature>
<dbReference type="SUPFAM" id="SSF56059">
    <property type="entry name" value="Glutathione synthetase ATP-binding domain-like"/>
    <property type="match status" value="2"/>
</dbReference>
<feature type="binding site" evidence="14">
    <location>
        <position position="211"/>
    </location>
    <ligand>
        <name>ATP</name>
        <dbReference type="ChEBI" id="CHEBI:30616"/>
        <label>1</label>
    </ligand>
</feature>
<feature type="binding site" evidence="14">
    <location>
        <position position="781"/>
    </location>
    <ligand>
        <name>ATP</name>
        <dbReference type="ChEBI" id="CHEBI:30616"/>
        <label>2</label>
    </ligand>
</feature>
<dbReference type="SMART" id="SM00851">
    <property type="entry name" value="MGS"/>
    <property type="match status" value="1"/>
</dbReference>
<evidence type="ECO:0000256" key="7">
    <source>
        <dbReference type="ARBA" id="ARBA00022737"/>
    </source>
</evidence>
<dbReference type="EC" id="6.3.5.5" evidence="14"/>
<feature type="binding site" evidence="14">
    <location>
        <position position="809"/>
    </location>
    <ligand>
        <name>ATP</name>
        <dbReference type="ChEBI" id="CHEBI:30616"/>
        <label>2</label>
    </ligand>
</feature>
<evidence type="ECO:0000256" key="13">
    <source>
        <dbReference type="ARBA" id="ARBA00047359"/>
    </source>
</evidence>
<dbReference type="PROSITE" id="PS51257">
    <property type="entry name" value="PROKAR_LIPOPROTEIN"/>
    <property type="match status" value="1"/>
</dbReference>
<feature type="region of interest" description="Carboxyphosphate synthetic domain" evidence="14">
    <location>
        <begin position="1"/>
        <end position="403"/>
    </location>
</feature>
<feature type="binding site" evidence="14">
    <location>
        <position position="869"/>
    </location>
    <ligand>
        <name>Mn(2+)</name>
        <dbReference type="ChEBI" id="CHEBI:29035"/>
        <label>4</label>
    </ligand>
</feature>
<dbReference type="PRINTS" id="PR00098">
    <property type="entry name" value="CPSASE"/>
</dbReference>
<keyword evidence="3 14" id="KW-0055">Arginine biosynthesis</keyword>
<dbReference type="PROSITE" id="PS51855">
    <property type="entry name" value="MGS"/>
    <property type="match status" value="1"/>
</dbReference>
<feature type="domain" description="MGS-like" evidence="16">
    <location>
        <begin position="963"/>
        <end position="1099"/>
    </location>
</feature>
<keyword evidence="4 14" id="KW-0436">Ligase</keyword>
<keyword evidence="6" id="KW-0479">Metal-binding</keyword>
<feature type="binding site" evidence="14">
    <location>
        <position position="129"/>
    </location>
    <ligand>
        <name>ATP</name>
        <dbReference type="ChEBI" id="CHEBI:30616"/>
        <label>1</label>
    </ligand>
</feature>
<feature type="binding site" evidence="14">
    <location>
        <position position="774"/>
    </location>
    <ligand>
        <name>ATP</name>
        <dbReference type="ChEBI" id="CHEBI:30616"/>
        <label>2</label>
    </ligand>
</feature>
<dbReference type="RefSeq" id="WP_393014674.1">
    <property type="nucleotide sequence ID" value="NZ_JAZAQF010000086.1"/>
</dbReference>
<proteinExistence type="inferred from homology"/>
<keyword evidence="18" id="KW-1185">Reference proteome</keyword>
<feature type="binding site" evidence="14">
    <location>
        <position position="300"/>
    </location>
    <ligand>
        <name>Mn(2+)</name>
        <dbReference type="ChEBI" id="CHEBI:29035"/>
        <label>2</label>
    </ligand>
</feature>
<feature type="binding site" evidence="14">
    <location>
        <position position="302"/>
    </location>
    <ligand>
        <name>Mn(2+)</name>
        <dbReference type="ChEBI" id="CHEBI:29035"/>
        <label>2</label>
    </ligand>
</feature>
<accession>A0ABW7CCZ3</accession>
<feature type="domain" description="ATP-grasp" evidence="15">
    <location>
        <begin position="133"/>
        <end position="329"/>
    </location>
</feature>
<dbReference type="EMBL" id="JAZAQF010000086">
    <property type="protein sequence ID" value="MFG3819011.1"/>
    <property type="molecule type" value="Genomic_DNA"/>
</dbReference>
<reference evidence="18" key="1">
    <citation type="journal article" date="2024" name="Algal Res.">
        <title>Biochemical, toxicological and genomic investigation of a high-biomass producing Limnothrix strain isolated from Italian shallow drinking water reservoir.</title>
        <authorList>
            <person name="Simonazzi M."/>
            <person name="Shishido T.K."/>
            <person name="Delbaje E."/>
            <person name="Wahlsten M."/>
            <person name="Fewer D.P."/>
            <person name="Sivonen K."/>
            <person name="Pezzolesi L."/>
            <person name="Pistocchi R."/>
        </authorList>
    </citation>
    <scope>NUCLEOTIDE SEQUENCE [LARGE SCALE GENOMIC DNA]</scope>
    <source>
        <strain evidence="18">LRLZ20PSL1</strain>
    </source>
</reference>
<sequence>MPRRDDIRKILLLGSGPIVIGQACEFDYSGTQACKALRAEGYEVVLVNSNPATIMTDPEMADRTYIEPLTPEVVEKIIIKERPDALLPTMGGQTALNIAVALAKSGVLARYGVELIGAKLAAIEMAEDRKLFKEAMERIGVGVCPSGLANSLEEARDVARQIGSYPLIIRPAFTMGGSGGGIAYNQEEFEEIAQSGLDASPVSQILIEQSLLGWKEYELEVMRDLADNVVIICSIENFDPMGVHTGDSITVAPAQTLTDKEYQRLRDASIKIIREIGVETGGSNIQFSVNPENGDVIVIEMNPRVSRSSALASKATGFPIAKFAAKLAVGYTLDEISNDITQKTPASFEPTIDYVVTKIPRFAFEKFPGTPAVLTTQMKSVGEAMAIGRTFQESFQKALRSLETGRAGWGCDRDEKIPSLEQVRSSLRTPSPERVFTLRYAMQLGMSVEDIYELTGVDPWFLDKLQEILETEKLLKRTPLKDMSAAILLAAKQQGFSDRQIAYATKTSEDEVRAYRKGLGIVPVYKTVDTCAAEFEAYTPYYYSAYETSSLVLAGDEAETVAAETETLPSDRQKVMILGGGPNRIGQGIEFDYCCCHASFALQADGYETIMVNSNPETVSTDYDTSDRLYFEPLTKEDVLNIIEAEQPKGVIVQFGGQTPLKLSVPLLTALQSNPDLPTEIWGTSPDSIDMAEDRERFEHVLRELNIMQPPNGIARSYGEALDIARRIGYPVVVRPSYVLGGRAMEIVYSDADLERYMTVAVQVEPDHPILIDKYLENAIEVDVDAIADHGGNVTIGGIMEHIEQAGIHSGDSACAIPSFSLPASALATIRDWTVSLAKALKVVGLMNIQFAVVTGDNGQPQVYILEANPRASRTVPFVSKAIGVPLAKMAVRVMSGKTLAELGFEQEVIPDRFALKEAVLPFEKFPGTDTILGPEMRSTGEVMGVDPDFGTAFAKAALGAGQRLPLTGTVFVSVNSRDKAAIVPVVKELLDLGFEVLATEGTRKVLHEHGLKAVQLTLKIHEGRPNIRDAIVNGQVQLVINTPAGEQAQFDDRAIRRTALVYKVPIITTIAGAKATAAAIRSLQSQPLTVKSLQEYLA</sequence>
<dbReference type="GO" id="GO:0004088">
    <property type="term" value="F:carbamoyl-phosphate synthase (glutamine-hydrolyzing) activity"/>
    <property type="evidence" value="ECO:0007669"/>
    <property type="project" value="UniProtKB-EC"/>
</dbReference>
<feature type="domain" description="ATP-grasp" evidence="15">
    <location>
        <begin position="699"/>
        <end position="896"/>
    </location>
</feature>
<evidence type="ECO:0000313" key="18">
    <source>
        <dbReference type="Proteomes" id="UP001604335"/>
    </source>
</evidence>
<feature type="binding site" evidence="14">
    <location>
        <position position="300"/>
    </location>
    <ligand>
        <name>Mn(2+)</name>
        <dbReference type="ChEBI" id="CHEBI:29035"/>
        <label>1</label>
    </ligand>
</feature>
<feature type="binding site" evidence="14">
    <location>
        <position position="243"/>
    </location>
    <ligand>
        <name>ATP</name>
        <dbReference type="ChEBI" id="CHEBI:30616"/>
        <label>1</label>
    </ligand>
</feature>
<feature type="binding site" evidence="14">
    <location>
        <position position="286"/>
    </location>
    <ligand>
        <name>Mn(2+)</name>
        <dbReference type="ChEBI" id="CHEBI:29035"/>
        <label>1</label>
    </ligand>
</feature>
<evidence type="ECO:0000256" key="9">
    <source>
        <dbReference type="ARBA" id="ARBA00022840"/>
    </source>
</evidence>
<keyword evidence="5 14" id="KW-0028">Amino-acid biosynthesis</keyword>
<dbReference type="Gene3D" id="1.10.1030.10">
    <property type="entry name" value="Carbamoyl-phosphate synthetase, large subunit oligomerisation domain"/>
    <property type="match status" value="1"/>
</dbReference>
<feature type="binding site" evidence="14">
    <location>
        <position position="808"/>
    </location>
    <ligand>
        <name>ATP</name>
        <dbReference type="ChEBI" id="CHEBI:30616"/>
        <label>2</label>
    </ligand>
</feature>
<dbReference type="PROSITE" id="PS50975">
    <property type="entry name" value="ATP_GRASP"/>
    <property type="match status" value="2"/>
</dbReference>
<dbReference type="Pfam" id="PF25596">
    <property type="entry name" value="CPSase_L_D1"/>
    <property type="match status" value="2"/>
</dbReference>
<feature type="binding site" evidence="14">
    <location>
        <position position="776"/>
    </location>
    <ligand>
        <name>ATP</name>
        <dbReference type="ChEBI" id="CHEBI:30616"/>
        <label>2</label>
    </ligand>
</feature>
<feature type="binding site" evidence="14">
    <location>
        <position position="209"/>
    </location>
    <ligand>
        <name>ATP</name>
        <dbReference type="ChEBI" id="CHEBI:30616"/>
        <label>1</label>
    </ligand>
</feature>
<dbReference type="InterPro" id="IPR005483">
    <property type="entry name" value="CPSase_dom"/>
</dbReference>
<feature type="binding site" evidence="14">
    <location>
        <position position="302"/>
    </location>
    <ligand>
        <name>Mg(2+)</name>
        <dbReference type="ChEBI" id="CHEBI:18420"/>
        <label>2</label>
    </ligand>
</feature>
<evidence type="ECO:0000256" key="5">
    <source>
        <dbReference type="ARBA" id="ARBA00022605"/>
    </source>
</evidence>
<name>A0ABW7CCZ3_9CYAN</name>
<feature type="binding site" evidence="14">
    <location>
        <position position="170"/>
    </location>
    <ligand>
        <name>ATP</name>
        <dbReference type="ChEBI" id="CHEBI:30616"/>
        <label>1</label>
    </ligand>
</feature>
<comment type="domain">
    <text evidence="14">The large subunit is composed of 2 ATP-grasp domains that are involved in binding the 2 ATP molecules needed for carbamoyl phosphate synthesis. The N-terminal ATP-grasp domain (referred to as the carboxyphosphate synthetic component) catalyzes the ATP-dependent phosphorylation of hydrogencarbonate to carboxyphosphate and the subsequent nucleophilic attack by ammonia to form a carbamate intermediate. The C-terminal ATP-grasp domain (referred to as the carbamoyl phosphate synthetic component) then catalyzes the phosphorylation of carbamate with the second ATP to form the end product carbamoyl phosphate. The reactive and unstable enzyme intermediates are sequentially channeled from one active site to the next through the interior of the protein over a distance of at least 96 A.</text>
</comment>
<feature type="binding site" evidence="14">
    <location>
        <position position="176"/>
    </location>
    <ligand>
        <name>ATP</name>
        <dbReference type="ChEBI" id="CHEBI:30616"/>
        <label>1</label>
    </ligand>
</feature>
<dbReference type="Pfam" id="PF02787">
    <property type="entry name" value="CPSase_L_D3"/>
    <property type="match status" value="1"/>
</dbReference>
<dbReference type="SMART" id="SM01096">
    <property type="entry name" value="CPSase_L_D3"/>
    <property type="match status" value="1"/>
</dbReference>
<evidence type="ECO:0000313" key="17">
    <source>
        <dbReference type="EMBL" id="MFG3819011.1"/>
    </source>
</evidence>
<feature type="binding site" evidence="14">
    <location>
        <position position="807"/>
    </location>
    <ligand>
        <name>ATP</name>
        <dbReference type="ChEBI" id="CHEBI:30616"/>
        <label>2</label>
    </ligand>
</feature>
<keyword evidence="11 14" id="KW-0665">Pyrimidine biosynthesis</keyword>
<comment type="subunit">
    <text evidence="14">Composed of two chains; the small (or glutamine) chain promotes the hydrolysis of glutamine to ammonia, which is used by the large (or ammonia) chain to synthesize carbamoyl phosphate. Tetramer of heterodimers (alpha,beta)4.</text>
</comment>
<organism evidence="17 18">
    <name type="scientific">Limnothrix redekei LRLZ20PSL1</name>
    <dbReference type="NCBI Taxonomy" id="3112953"/>
    <lineage>
        <taxon>Bacteria</taxon>
        <taxon>Bacillati</taxon>
        <taxon>Cyanobacteriota</taxon>
        <taxon>Cyanophyceae</taxon>
        <taxon>Pseudanabaenales</taxon>
        <taxon>Pseudanabaenaceae</taxon>
        <taxon>Limnothrix</taxon>
    </lineage>
</organism>
<evidence type="ECO:0000259" key="15">
    <source>
        <dbReference type="PROSITE" id="PS50975"/>
    </source>
</evidence>
<dbReference type="SUPFAM" id="SSF48108">
    <property type="entry name" value="Carbamoyl phosphate synthetase, large subunit connection domain"/>
    <property type="match status" value="1"/>
</dbReference>
<dbReference type="NCBIfam" id="TIGR01369">
    <property type="entry name" value="CPSaseII_lrg"/>
    <property type="match status" value="1"/>
</dbReference>
<feature type="binding site" evidence="14">
    <location>
        <position position="867"/>
    </location>
    <ligand>
        <name>ATP</name>
        <dbReference type="ChEBI" id="CHEBI:30616"/>
        <label>2</label>
    </ligand>
</feature>
<dbReference type="InterPro" id="IPR036914">
    <property type="entry name" value="MGS-like_dom_sf"/>
</dbReference>
<protein>
    <recommendedName>
        <fullName evidence="14">Carbamoyl phosphate synthase large chain</fullName>
        <ecNumber evidence="14">6.3.4.16</ecNumber>
        <ecNumber evidence="14">6.3.5.5</ecNumber>
    </recommendedName>
    <alternativeName>
        <fullName evidence="14">Carbamoyl phosphate synthetase ammonia chain</fullName>
    </alternativeName>
</protein>
<comment type="similarity">
    <text evidence="2 14">Belongs to the CarB family.</text>
</comment>
<evidence type="ECO:0000256" key="12">
    <source>
        <dbReference type="ARBA" id="ARBA00023211"/>
    </source>
</evidence>
<evidence type="ECO:0000256" key="1">
    <source>
        <dbReference type="ARBA" id="ARBA00005077"/>
    </source>
</evidence>
<evidence type="ECO:0000256" key="11">
    <source>
        <dbReference type="ARBA" id="ARBA00022975"/>
    </source>
</evidence>
<dbReference type="Gene3D" id="3.40.50.1380">
    <property type="entry name" value="Methylglyoxal synthase-like domain"/>
    <property type="match status" value="1"/>
</dbReference>
<feature type="binding site" evidence="14">
    <location>
        <position position="869"/>
    </location>
    <ligand>
        <name>Mg(2+)</name>
        <dbReference type="ChEBI" id="CHEBI:18420"/>
        <label>4</label>
    </ligand>
</feature>
<feature type="binding site" evidence="14">
    <location>
        <position position="242"/>
    </location>
    <ligand>
        <name>ATP</name>
        <dbReference type="ChEBI" id="CHEBI:30616"/>
        <label>1</label>
    </ligand>
</feature>
<feature type="binding site" evidence="14">
    <location>
        <position position="216"/>
    </location>
    <ligand>
        <name>ATP</name>
        <dbReference type="ChEBI" id="CHEBI:30616"/>
        <label>1</label>
    </ligand>
</feature>
<feature type="binding site" evidence="14">
    <location>
        <position position="300"/>
    </location>
    <ligand>
        <name>Mg(2+)</name>
        <dbReference type="ChEBI" id="CHEBI:18420"/>
        <label>2</label>
    </ligand>
</feature>
<dbReference type="Gene3D" id="3.30.470.20">
    <property type="entry name" value="ATP-grasp fold, B domain"/>
    <property type="match status" value="2"/>
</dbReference>
<dbReference type="Proteomes" id="UP001604335">
    <property type="component" value="Unassembled WGS sequence"/>
</dbReference>
<comment type="cofactor">
    <cofactor evidence="14">
        <name>Mg(2+)</name>
        <dbReference type="ChEBI" id="CHEBI:18420"/>
    </cofactor>
    <cofactor evidence="14">
        <name>Mn(2+)</name>
        <dbReference type="ChEBI" id="CHEBI:29035"/>
    </cofactor>
    <text evidence="14">Binds 4 Mg(2+) or Mn(2+) ions per subunit.</text>
</comment>
<comment type="function">
    <text evidence="14">Large subunit of the glutamine-dependent carbamoyl phosphate synthetase (CPSase). CPSase catalyzes the formation of carbamoyl phosphate from the ammonia moiety of glutamine, carbonate, and phosphate donated by ATP, constituting the first step of 2 biosynthetic pathways, one leading to arginine and/or urea and the other to pyrimidine nucleotides. The large subunit (synthetase) binds the substrates ammonia (free or transferred from glutamine from the small subunit), hydrogencarbonate and ATP and carries out an ATP-coupled ligase reaction, activating hydrogencarbonate by forming carboxy phosphate which reacts with ammonia to form carbamoyl phosphate.</text>
</comment>
<feature type="binding site" evidence="14">
    <location>
        <position position="300"/>
    </location>
    <ligand>
        <name>Mg(2+)</name>
        <dbReference type="ChEBI" id="CHEBI:18420"/>
        <label>1</label>
    </ligand>
</feature>
<dbReference type="Pfam" id="PF02786">
    <property type="entry name" value="CPSase_L_D2"/>
    <property type="match status" value="2"/>
</dbReference>
<dbReference type="HAMAP" id="MF_01210_B">
    <property type="entry name" value="CPSase_L_chain_B"/>
    <property type="match status" value="1"/>
</dbReference>
<dbReference type="InterPro" id="IPR036897">
    <property type="entry name" value="CarbamoylP_synth_lsu_oligo_sf"/>
</dbReference>
<feature type="binding site" evidence="14">
    <location>
        <position position="867"/>
    </location>
    <ligand>
        <name>Mn(2+)</name>
        <dbReference type="ChEBI" id="CHEBI:29035"/>
        <label>4</label>
    </ligand>
</feature>
<feature type="binding site" evidence="14">
    <location>
        <position position="286"/>
    </location>
    <ligand>
        <name>Mg(2+)</name>
        <dbReference type="ChEBI" id="CHEBI:18420"/>
        <label>1</label>
    </ligand>
</feature>
<feature type="binding site" evidence="14">
    <location>
        <position position="850"/>
    </location>
    <ligand>
        <name>Mn(2+)</name>
        <dbReference type="ChEBI" id="CHEBI:29035"/>
        <label>3</label>
    </ligand>
</feature>
<dbReference type="PROSITE" id="PS00866">
    <property type="entry name" value="CPSASE_1"/>
    <property type="match status" value="2"/>
</dbReference>
<dbReference type="InterPro" id="IPR033937">
    <property type="entry name" value="MGS_CPS_CarB"/>
</dbReference>